<dbReference type="EMBL" id="KQ947433">
    <property type="protein sequence ID" value="KUJ08956.1"/>
    <property type="molecule type" value="Genomic_DNA"/>
</dbReference>
<reference evidence="3 4" key="1">
    <citation type="submission" date="2015-10" db="EMBL/GenBank/DDBJ databases">
        <title>Full genome of DAOMC 229536 Phialocephala scopiformis, a fungal endophyte of spruce producing the potent anti-insectan compound rugulosin.</title>
        <authorList>
            <consortium name="DOE Joint Genome Institute"/>
            <person name="Walker A.K."/>
            <person name="Frasz S.L."/>
            <person name="Seifert K.A."/>
            <person name="Miller J.D."/>
            <person name="Mondo S.J."/>
            <person name="Labutti K."/>
            <person name="Lipzen A."/>
            <person name="Dockter R."/>
            <person name="Kennedy M."/>
            <person name="Grigoriev I.V."/>
            <person name="Spatafora J.W."/>
        </authorList>
    </citation>
    <scope>NUCLEOTIDE SEQUENCE [LARGE SCALE GENOMIC DNA]</scope>
    <source>
        <strain evidence="3 4">CBS 120377</strain>
    </source>
</reference>
<keyword evidence="2" id="KW-1133">Transmembrane helix</keyword>
<dbReference type="OrthoDB" id="3538077at2759"/>
<proteinExistence type="predicted"/>
<evidence type="ECO:0000313" key="4">
    <source>
        <dbReference type="Proteomes" id="UP000070700"/>
    </source>
</evidence>
<feature type="region of interest" description="Disordered" evidence="1">
    <location>
        <begin position="1"/>
        <end position="40"/>
    </location>
</feature>
<feature type="transmembrane region" description="Helical" evidence="2">
    <location>
        <begin position="170"/>
        <end position="198"/>
    </location>
</feature>
<evidence type="ECO:0000313" key="3">
    <source>
        <dbReference type="EMBL" id="KUJ08956.1"/>
    </source>
</evidence>
<dbReference type="RefSeq" id="XP_018063311.1">
    <property type="nucleotide sequence ID" value="XM_018213574.1"/>
</dbReference>
<keyword evidence="2" id="KW-0812">Transmembrane</keyword>
<dbReference type="AlphaFoldDB" id="A0A132B981"/>
<protein>
    <submittedName>
        <fullName evidence="3">Uncharacterized protein</fullName>
    </submittedName>
</protein>
<name>A0A132B981_MOLSC</name>
<keyword evidence="4" id="KW-1185">Reference proteome</keyword>
<keyword evidence="2" id="KW-0472">Membrane</keyword>
<gene>
    <name evidence="3" type="ORF">LY89DRAFT_676334</name>
</gene>
<feature type="transmembrane region" description="Helical" evidence="2">
    <location>
        <begin position="92"/>
        <end position="114"/>
    </location>
</feature>
<feature type="compositionally biased region" description="Polar residues" evidence="1">
    <location>
        <begin position="1"/>
        <end position="10"/>
    </location>
</feature>
<evidence type="ECO:0000256" key="2">
    <source>
        <dbReference type="SAM" id="Phobius"/>
    </source>
</evidence>
<evidence type="ECO:0000256" key="1">
    <source>
        <dbReference type="SAM" id="MobiDB-lite"/>
    </source>
</evidence>
<feature type="transmembrane region" description="Helical" evidence="2">
    <location>
        <begin position="49"/>
        <end position="72"/>
    </location>
</feature>
<dbReference type="KEGG" id="psco:LY89DRAFT_676334"/>
<dbReference type="GeneID" id="28823300"/>
<feature type="transmembrane region" description="Helical" evidence="2">
    <location>
        <begin position="121"/>
        <end position="139"/>
    </location>
</feature>
<dbReference type="InParanoid" id="A0A132B981"/>
<accession>A0A132B981</accession>
<dbReference type="Proteomes" id="UP000070700">
    <property type="component" value="Unassembled WGS sequence"/>
</dbReference>
<organism evidence="3 4">
    <name type="scientific">Mollisia scopiformis</name>
    <name type="common">Conifer needle endophyte fungus</name>
    <name type="synonym">Phialocephala scopiformis</name>
    <dbReference type="NCBI Taxonomy" id="149040"/>
    <lineage>
        <taxon>Eukaryota</taxon>
        <taxon>Fungi</taxon>
        <taxon>Dikarya</taxon>
        <taxon>Ascomycota</taxon>
        <taxon>Pezizomycotina</taxon>
        <taxon>Leotiomycetes</taxon>
        <taxon>Helotiales</taxon>
        <taxon>Mollisiaceae</taxon>
        <taxon>Mollisia</taxon>
    </lineage>
</organism>
<sequence>MATASESTPLLSEPAQAVEATDSAVDSAPQTEDEATLPSSAHFQRPRKLLTILALICSIITGSLLIAIHVMLTMHVFSFNFWDQMEAINNMGFLIFLSLLFAPINLIWNFPVVFNILLDPYLAVSIITWASNMISAWPGDIWCVERDYYGKKPDLDKGPVCHSMLLAVRIVIGIAAGFAMIVAVCHTVLFLLRIVALWKTKFWKRPMPFPTGSITLEVSIKVQRQERGEVQPVVAS</sequence>